<dbReference type="Proteomes" id="UP000077115">
    <property type="component" value="Unassembled WGS sequence"/>
</dbReference>
<sequence>MQPHTKTESTTDSMNKPTGSSQSESIKDSRSAGHNTTAGTAAAEQLLSGRMPHPMSGKNRNGYGNRGQSSFYQNSSSNYRSNNGRFYKSDYSTRPPVRPHFDYPSMSSTQNSSDAAAMTSASSDKQCGWSAVLLPDDSQRFAPDRFKNSTYKPSRHQSTHDTAHGNTLEKQKPLNILPHPRNNINKRNSSSAVVQQKQNEKPLANSTGIPVSKQQRVQSIVAATESGTPPTLVKTLSQSKFQVGEMKVTLTRQSSASGSVSVDPKPQLAESTVISNGGYQQHPKQYGPAKYNKHGKLAHKQGINASSFNASSGASTAKIHHKVHPNDSLVSASIPEHSVPKTGYVKREAVDDGNTFSAANDTVAEVVQEFPVDDEMQACLTKQQRKTETNTQKKRTNKDKSRQKRSSPVSSVSDSTTGTNDPDAVSISVVEKGISSLRVDRTIESVSSTQLVSESVGSQQTELKTGISHPISNGTTVNSTIANTVSNAMVAAPTSSESLGSQLESGTDNIHQRAAVDAPEFVPMSAPTTAWTITTSDLIQPIASPYHPYHQSYFPYPIAPGYPYSSYGQFGAPFIMDPNANATNTSGAHASASSQATDDGTTNVSLVSAAVPMQLQQIMTPNGMVMYALPSGMMMGPEYPYMPIFYPPQQIPGQHGQHGHHYPQSMTHANVTPAATEPNSSQSHMAPNTNSMQPIQQQQQYMTPIIPGISPYMYPIPPAQFMTPMMNTMMPHMQNMMVSEINTSPVSTYISLPSQETLGSAMVLSHTSVSSAITSNPVGISAHGNSVYIPPVHLFHRPSSFPCPPAEKYSAQHQIYRPHSLHNSHQSMNNQYFTHGQSRGLQDARPAPSGSRDHFPSTHAAASGTDSRNPLYGRQDPNFNPSWL</sequence>
<feature type="region of interest" description="Disordered" evidence="1">
    <location>
        <begin position="140"/>
        <end position="182"/>
    </location>
</feature>
<reference evidence="2 3" key="2">
    <citation type="submission" date="2016-05" db="EMBL/GenBank/DDBJ databases">
        <title>Lineage-specific infection strategies underlie the spectrum of fungal disease in amphibians.</title>
        <authorList>
            <person name="Cuomo C.A."/>
            <person name="Farrer R.A."/>
            <person name="James T."/>
            <person name="Longcore J."/>
            <person name="Birren B."/>
        </authorList>
    </citation>
    <scope>NUCLEOTIDE SEQUENCE [LARGE SCALE GENOMIC DNA]</scope>
    <source>
        <strain evidence="2 3">JEL423</strain>
    </source>
</reference>
<feature type="compositionally biased region" description="Basic and acidic residues" evidence="1">
    <location>
        <begin position="158"/>
        <end position="172"/>
    </location>
</feature>
<feature type="compositionally biased region" description="Polar residues" evidence="1">
    <location>
        <begin position="10"/>
        <end position="24"/>
    </location>
</feature>
<feature type="region of interest" description="Disordered" evidence="1">
    <location>
        <begin position="381"/>
        <end position="424"/>
    </location>
</feature>
<evidence type="ECO:0000313" key="3">
    <source>
        <dbReference type="Proteomes" id="UP000077115"/>
    </source>
</evidence>
<dbReference type="VEuPathDB" id="FungiDB:BDEG_24630"/>
<feature type="compositionally biased region" description="Low complexity" evidence="1">
    <location>
        <begin position="406"/>
        <end position="415"/>
    </location>
</feature>
<evidence type="ECO:0000256" key="1">
    <source>
        <dbReference type="SAM" id="MobiDB-lite"/>
    </source>
</evidence>
<name>A0A177WNF2_BATDL</name>
<feature type="compositionally biased region" description="Low complexity" evidence="1">
    <location>
        <begin position="67"/>
        <end position="86"/>
    </location>
</feature>
<evidence type="ECO:0000313" key="2">
    <source>
        <dbReference type="EMBL" id="OAJ40960.1"/>
    </source>
</evidence>
<proteinExistence type="predicted"/>
<dbReference type="STRING" id="403673.A0A177WNF2"/>
<reference evidence="2 3" key="1">
    <citation type="submission" date="2006-10" db="EMBL/GenBank/DDBJ databases">
        <title>The Genome Sequence of Batrachochytrium dendrobatidis JEL423.</title>
        <authorList>
            <consortium name="The Broad Institute Genome Sequencing Platform"/>
            <person name="Birren B."/>
            <person name="Lander E."/>
            <person name="Galagan J."/>
            <person name="Cuomo C."/>
            <person name="Devon K."/>
            <person name="Jaffe D."/>
            <person name="Butler J."/>
            <person name="Alvarez P."/>
            <person name="Gnerre S."/>
            <person name="Grabherr M."/>
            <person name="Kleber M."/>
            <person name="Mauceli E."/>
            <person name="Brockman W."/>
            <person name="Young S."/>
            <person name="LaButti K."/>
            <person name="Sykes S."/>
            <person name="DeCaprio D."/>
            <person name="Crawford M."/>
            <person name="Koehrsen M."/>
            <person name="Engels R."/>
            <person name="Montgomery P."/>
            <person name="Pearson M."/>
            <person name="Howarth C."/>
            <person name="Larson L."/>
            <person name="White J."/>
            <person name="O'Leary S."/>
            <person name="Kodira C."/>
            <person name="Zeng Q."/>
            <person name="Yandava C."/>
            <person name="Alvarado L."/>
            <person name="Longcore J."/>
            <person name="James T."/>
        </authorList>
    </citation>
    <scope>NUCLEOTIDE SEQUENCE [LARGE SCALE GENOMIC DNA]</scope>
    <source>
        <strain evidence="2 3">JEL423</strain>
    </source>
</reference>
<feature type="compositionally biased region" description="Basic residues" evidence="1">
    <location>
        <begin position="392"/>
        <end position="405"/>
    </location>
</feature>
<dbReference type="AlphaFoldDB" id="A0A177WNF2"/>
<organism evidence="2 3">
    <name type="scientific">Batrachochytrium dendrobatidis (strain JEL423)</name>
    <dbReference type="NCBI Taxonomy" id="403673"/>
    <lineage>
        <taxon>Eukaryota</taxon>
        <taxon>Fungi</taxon>
        <taxon>Fungi incertae sedis</taxon>
        <taxon>Chytridiomycota</taxon>
        <taxon>Chytridiomycota incertae sedis</taxon>
        <taxon>Chytridiomycetes</taxon>
        <taxon>Rhizophydiales</taxon>
        <taxon>Rhizophydiales incertae sedis</taxon>
        <taxon>Batrachochytrium</taxon>
    </lineage>
</organism>
<gene>
    <name evidence="2" type="ORF">BDEG_24630</name>
</gene>
<feature type="compositionally biased region" description="Low complexity" evidence="1">
    <location>
        <begin position="112"/>
        <end position="121"/>
    </location>
</feature>
<accession>A0A177WNF2</accession>
<protein>
    <submittedName>
        <fullName evidence="2">Uncharacterized protein</fullName>
    </submittedName>
</protein>
<feature type="region of interest" description="Disordered" evidence="1">
    <location>
        <begin position="836"/>
        <end position="884"/>
    </location>
</feature>
<dbReference type="EMBL" id="DS022305">
    <property type="protein sequence ID" value="OAJ40960.1"/>
    <property type="molecule type" value="Genomic_DNA"/>
</dbReference>
<feature type="region of interest" description="Disordered" evidence="1">
    <location>
        <begin position="1"/>
        <end position="121"/>
    </location>
</feature>